<protein>
    <recommendedName>
        <fullName evidence="3">Asl1-like glycosyl hydrolase catalytic domain-containing protein</fullName>
    </recommendedName>
</protein>
<dbReference type="PANTHER" id="PTHR12631">
    <property type="entry name" value="ALPHA-L-IDURONIDASE"/>
    <property type="match status" value="1"/>
</dbReference>
<evidence type="ECO:0000313" key="1">
    <source>
        <dbReference type="EMBL" id="MCW1921699.1"/>
    </source>
</evidence>
<dbReference type="RefSeq" id="WP_264485808.1">
    <property type="nucleotide sequence ID" value="NZ_JAPDDT010000001.1"/>
</dbReference>
<comment type="caution">
    <text evidence="1">The sequence shown here is derived from an EMBL/GenBank/DDBJ whole genome shotgun (WGS) entry which is preliminary data.</text>
</comment>
<dbReference type="InterPro" id="IPR051923">
    <property type="entry name" value="Glycosyl_Hydrolase_39"/>
</dbReference>
<name>A0ABT3GF92_9BACT</name>
<dbReference type="EMBL" id="JAPDDT010000001">
    <property type="protein sequence ID" value="MCW1921699.1"/>
    <property type="molecule type" value="Genomic_DNA"/>
</dbReference>
<reference evidence="1 2" key="1">
    <citation type="submission" date="2022-10" db="EMBL/GenBank/DDBJ databases">
        <title>Luteolibacter arcticus strain CCTCC AB 2014275, whole genome shotgun sequencing project.</title>
        <authorList>
            <person name="Zhao G."/>
            <person name="Shen L."/>
        </authorList>
    </citation>
    <scope>NUCLEOTIDE SEQUENCE [LARGE SCALE GENOMIC DNA]</scope>
    <source>
        <strain evidence="1 2">CCTCC AB 2014275</strain>
    </source>
</reference>
<evidence type="ECO:0008006" key="3">
    <source>
        <dbReference type="Google" id="ProtNLM"/>
    </source>
</evidence>
<dbReference type="PANTHER" id="PTHR12631:SF10">
    <property type="entry name" value="BETA-XYLOSIDASE-LIKE PROTEIN-RELATED"/>
    <property type="match status" value="1"/>
</dbReference>
<dbReference type="InterPro" id="IPR017853">
    <property type="entry name" value="GH"/>
</dbReference>
<dbReference type="Gene3D" id="3.20.20.80">
    <property type="entry name" value="Glycosidases"/>
    <property type="match status" value="1"/>
</dbReference>
<sequence>MKDFIGLNGHTVQFKPELYQPTARLVRDYHPVEWDLGKDTATLPEFPFAKNRVNWDGVYGSWQKHGWTTNACLMFESVPREQWKDIEKDAEAYGRTFAKEFGPSGARKLVESIEVGNEPGKWSDADYTRMLKAMATGLRAGDPKLKIGTCNLTTGKSGDYEKSVACLTGLTDLIDVLTIHSYAQLENWPTWRRSFPEDPSLPRYLKDVDDLCRWRDQHAKGKPVWITEFGYDSTTQPQEKTGDFAKWVGVTDEQQAQWLVRSFLVFSSMPVERAYLYFFNDDDKASLHASAGLTRHFQPKASFHAVSHLQRTLGDYRFTRSVKSEPEIRVQEYRHASGNKIVWAVWTPTHEGKDVEITLDGVPGKLTGAPQMPLTEKAKEIALPKQPTPNSVKMTASGSPTYLIFDGAS</sequence>
<dbReference type="SUPFAM" id="SSF51445">
    <property type="entry name" value="(Trans)glycosidases"/>
    <property type="match status" value="1"/>
</dbReference>
<keyword evidence="2" id="KW-1185">Reference proteome</keyword>
<evidence type="ECO:0000313" key="2">
    <source>
        <dbReference type="Proteomes" id="UP001320876"/>
    </source>
</evidence>
<gene>
    <name evidence="1" type="ORF">OKA05_03985</name>
</gene>
<dbReference type="Proteomes" id="UP001320876">
    <property type="component" value="Unassembled WGS sequence"/>
</dbReference>
<proteinExistence type="predicted"/>
<organism evidence="1 2">
    <name type="scientific">Luteolibacter arcticus</name>
    <dbReference type="NCBI Taxonomy" id="1581411"/>
    <lineage>
        <taxon>Bacteria</taxon>
        <taxon>Pseudomonadati</taxon>
        <taxon>Verrucomicrobiota</taxon>
        <taxon>Verrucomicrobiia</taxon>
        <taxon>Verrucomicrobiales</taxon>
        <taxon>Verrucomicrobiaceae</taxon>
        <taxon>Luteolibacter</taxon>
    </lineage>
</organism>
<accession>A0ABT3GF92</accession>